<dbReference type="EMBL" id="BTGU01004375">
    <property type="protein sequence ID" value="GMN26132.1"/>
    <property type="molecule type" value="Genomic_DNA"/>
</dbReference>
<sequence length="183" mass="20229">MDDGRTIVAVKVFHEGSNQIYKSLKRECEIFSEIKHRNLLKIMGSSWSLSFKALGINVSAKGDVYSFGVMLLEMITRKKPTSSSFSEGLDLRKWVISSLPSNILDVVDTTLKQQASLGGDSAGSVERLKQCCIEVFNVALMCTEWKPQDRPSMSSVVQMLSNASKEVKFEAPNGKKKIASSSE</sequence>
<dbReference type="InterPro" id="IPR001245">
    <property type="entry name" value="Ser-Thr/Tyr_kinase_cat_dom"/>
</dbReference>
<reference evidence="2" key="1">
    <citation type="submission" date="2023-07" db="EMBL/GenBank/DDBJ databases">
        <title>draft genome sequence of fig (Ficus carica).</title>
        <authorList>
            <person name="Takahashi T."/>
            <person name="Nishimura K."/>
        </authorList>
    </citation>
    <scope>NUCLEOTIDE SEQUENCE</scope>
</reference>
<evidence type="ECO:0000313" key="2">
    <source>
        <dbReference type="EMBL" id="GMN26132.1"/>
    </source>
</evidence>
<dbReference type="GO" id="GO:0004672">
    <property type="term" value="F:protein kinase activity"/>
    <property type="evidence" value="ECO:0007669"/>
    <property type="project" value="InterPro"/>
</dbReference>
<dbReference type="SUPFAM" id="SSF56112">
    <property type="entry name" value="Protein kinase-like (PK-like)"/>
    <property type="match status" value="1"/>
</dbReference>
<organism evidence="2 4">
    <name type="scientific">Ficus carica</name>
    <name type="common">Common fig</name>
    <dbReference type="NCBI Taxonomy" id="3494"/>
    <lineage>
        <taxon>Eukaryota</taxon>
        <taxon>Viridiplantae</taxon>
        <taxon>Streptophyta</taxon>
        <taxon>Embryophyta</taxon>
        <taxon>Tracheophyta</taxon>
        <taxon>Spermatophyta</taxon>
        <taxon>Magnoliopsida</taxon>
        <taxon>eudicotyledons</taxon>
        <taxon>Gunneridae</taxon>
        <taxon>Pentapetalae</taxon>
        <taxon>rosids</taxon>
        <taxon>fabids</taxon>
        <taxon>Rosales</taxon>
        <taxon>Moraceae</taxon>
        <taxon>Ficeae</taxon>
        <taxon>Ficus</taxon>
    </lineage>
</organism>
<gene>
    <name evidence="2" type="ORF">TIFTF001_046026</name>
    <name evidence="3" type="ORF">TIFTF001_046028</name>
</gene>
<dbReference type="Gene3D" id="1.10.510.10">
    <property type="entry name" value="Transferase(Phosphotransferase) domain 1"/>
    <property type="match status" value="1"/>
</dbReference>
<dbReference type="PANTHER" id="PTHR48055">
    <property type="entry name" value="LEUCINE-RICH REPEAT RECEPTOR PROTEIN KINASE EMS1"/>
    <property type="match status" value="1"/>
</dbReference>
<dbReference type="AlphaFoldDB" id="A0AA87Z0H8"/>
<dbReference type="PANTHER" id="PTHR48055:SF51">
    <property type="entry name" value="PROTEIN KINASE DOMAIN-CONTAINING PROTEIN"/>
    <property type="match status" value="1"/>
</dbReference>
<evidence type="ECO:0000259" key="1">
    <source>
        <dbReference type="Pfam" id="PF07714"/>
    </source>
</evidence>
<dbReference type="Proteomes" id="UP001187192">
    <property type="component" value="Unassembled WGS sequence"/>
</dbReference>
<keyword evidence="4" id="KW-1185">Reference proteome</keyword>
<accession>A0AA87Z0H8</accession>
<dbReference type="InterPro" id="IPR011009">
    <property type="entry name" value="Kinase-like_dom_sf"/>
</dbReference>
<dbReference type="EMBL" id="BTGU01004376">
    <property type="protein sequence ID" value="GMN26144.1"/>
    <property type="molecule type" value="Genomic_DNA"/>
</dbReference>
<dbReference type="Gene3D" id="3.30.200.20">
    <property type="entry name" value="Phosphorylase Kinase, domain 1"/>
    <property type="match status" value="1"/>
</dbReference>
<comment type="caution">
    <text evidence="2">The sequence shown here is derived from an EMBL/GenBank/DDBJ whole genome shotgun (WGS) entry which is preliminary data.</text>
</comment>
<evidence type="ECO:0000313" key="3">
    <source>
        <dbReference type="EMBL" id="GMN26144.1"/>
    </source>
</evidence>
<protein>
    <recommendedName>
        <fullName evidence="1">Serine-threonine/tyrosine-protein kinase catalytic domain-containing protein</fullName>
    </recommendedName>
</protein>
<proteinExistence type="predicted"/>
<dbReference type="InterPro" id="IPR051564">
    <property type="entry name" value="LRR_receptor-like_kinase"/>
</dbReference>
<feature type="domain" description="Serine-threonine/tyrosine-protein kinase catalytic" evidence="1">
    <location>
        <begin position="58"/>
        <end position="160"/>
    </location>
</feature>
<name>A0AA87Z0H8_FICCA</name>
<dbReference type="Pfam" id="PF07714">
    <property type="entry name" value="PK_Tyr_Ser-Thr"/>
    <property type="match status" value="1"/>
</dbReference>
<dbReference type="GO" id="GO:0016020">
    <property type="term" value="C:membrane"/>
    <property type="evidence" value="ECO:0007669"/>
    <property type="project" value="TreeGrafter"/>
</dbReference>
<evidence type="ECO:0000313" key="4">
    <source>
        <dbReference type="Proteomes" id="UP001187192"/>
    </source>
</evidence>